<dbReference type="PATRIC" id="fig|59750.3.peg.1977"/>
<evidence type="ECO:0000259" key="2">
    <source>
        <dbReference type="SMART" id="SM00014"/>
    </source>
</evidence>
<dbReference type="SMART" id="SM00014">
    <property type="entry name" value="acidPPc"/>
    <property type="match status" value="1"/>
</dbReference>
<protein>
    <submittedName>
        <fullName evidence="3">Membrane protein</fullName>
    </submittedName>
</protein>
<dbReference type="RefSeq" id="WP_067853025.1">
    <property type="nucleotide sequence ID" value="NZ_LGTW01000017.1"/>
</dbReference>
<feature type="transmembrane region" description="Helical" evidence="1">
    <location>
        <begin position="185"/>
        <end position="203"/>
    </location>
</feature>
<dbReference type="Gene3D" id="1.20.144.10">
    <property type="entry name" value="Phosphatidic acid phosphatase type 2/haloperoxidase"/>
    <property type="match status" value="1"/>
</dbReference>
<keyword evidence="1" id="KW-1133">Transmembrane helix</keyword>
<feature type="domain" description="Phosphatidic acid phosphatase type 2/haloperoxidase" evidence="2">
    <location>
        <begin position="89"/>
        <end position="200"/>
    </location>
</feature>
<keyword evidence="1" id="KW-0812">Transmembrane</keyword>
<dbReference type="STRING" id="59750.AWC31_27890"/>
<sequence length="223" mass="23937">MGTRTGLLITTAVAAAAVYALMWVGYGASWGWVVRLDDAGLDWPFRYGSTHPGWVMAWDVFCTVFGPMAFRLVGAVIIVVALVRRHFRLALFLLLTVELNGIVIQLAKIIADRPRPSSALVYASWSSFPSGHALGVLVSVLGLLVVAWPALRPALRRWLPIAGAVLVIAIGVGRVVLNVHHPSDVLAGWALGYAYFVVCLVLAPPYPAVSATDETPVALGSER</sequence>
<accession>A0A132PHL7</accession>
<feature type="transmembrane region" description="Helical" evidence="1">
    <location>
        <begin position="53"/>
        <end position="82"/>
    </location>
</feature>
<keyword evidence="4" id="KW-1185">Reference proteome</keyword>
<dbReference type="InterPro" id="IPR000326">
    <property type="entry name" value="PAP2/HPO"/>
</dbReference>
<feature type="transmembrane region" description="Helical" evidence="1">
    <location>
        <begin position="131"/>
        <end position="151"/>
    </location>
</feature>
<evidence type="ECO:0000313" key="3">
    <source>
        <dbReference type="EMBL" id="KWX21754.1"/>
    </source>
</evidence>
<proteinExistence type="predicted"/>
<feature type="transmembrane region" description="Helical" evidence="1">
    <location>
        <begin position="89"/>
        <end position="111"/>
    </location>
</feature>
<evidence type="ECO:0000313" key="4">
    <source>
        <dbReference type="Proteomes" id="UP000070612"/>
    </source>
</evidence>
<keyword evidence="1" id="KW-0472">Membrane</keyword>
<dbReference type="EMBL" id="LGTW01000017">
    <property type="protein sequence ID" value="KWX21754.1"/>
    <property type="molecule type" value="Genomic_DNA"/>
</dbReference>
<name>A0A132PHL7_9MYCO</name>
<dbReference type="PANTHER" id="PTHR14969">
    <property type="entry name" value="SPHINGOSINE-1-PHOSPHATE PHOSPHOHYDROLASE"/>
    <property type="match status" value="1"/>
</dbReference>
<reference evidence="3 4" key="1">
    <citation type="submission" date="2015-07" db="EMBL/GenBank/DDBJ databases">
        <title>A draft genome sequence of Mycobacterium wolinskyi.</title>
        <authorList>
            <person name="de Man T.J."/>
            <person name="Perry K.A."/>
            <person name="Coulliette A.D."/>
            <person name="Jensen B."/>
            <person name="Toney N.C."/>
            <person name="Limbago B.M."/>
            <person name="Noble-Wang J."/>
        </authorList>
    </citation>
    <scope>NUCLEOTIDE SEQUENCE [LARGE SCALE GENOMIC DNA]</scope>
    <source>
        <strain evidence="3 4">CDC_01</strain>
    </source>
</reference>
<dbReference type="Proteomes" id="UP000070612">
    <property type="component" value="Unassembled WGS sequence"/>
</dbReference>
<feature type="transmembrane region" description="Helical" evidence="1">
    <location>
        <begin position="7"/>
        <end position="33"/>
    </location>
</feature>
<gene>
    <name evidence="3" type="ORF">AFM11_23125</name>
</gene>
<dbReference type="InterPro" id="IPR036938">
    <property type="entry name" value="PAP2/HPO_sf"/>
</dbReference>
<dbReference type="AlphaFoldDB" id="A0A132PHL7"/>
<organism evidence="3 4">
    <name type="scientific">Mycolicibacterium wolinskyi</name>
    <dbReference type="NCBI Taxonomy" id="59750"/>
    <lineage>
        <taxon>Bacteria</taxon>
        <taxon>Bacillati</taxon>
        <taxon>Actinomycetota</taxon>
        <taxon>Actinomycetes</taxon>
        <taxon>Mycobacteriales</taxon>
        <taxon>Mycobacteriaceae</taxon>
        <taxon>Mycolicibacterium</taxon>
    </lineage>
</organism>
<evidence type="ECO:0000256" key="1">
    <source>
        <dbReference type="SAM" id="Phobius"/>
    </source>
</evidence>
<feature type="transmembrane region" description="Helical" evidence="1">
    <location>
        <begin position="158"/>
        <end position="179"/>
    </location>
</feature>
<comment type="caution">
    <text evidence="3">The sequence shown here is derived from an EMBL/GenBank/DDBJ whole genome shotgun (WGS) entry which is preliminary data.</text>
</comment>
<dbReference type="PANTHER" id="PTHR14969:SF13">
    <property type="entry name" value="AT30094P"/>
    <property type="match status" value="1"/>
</dbReference>
<dbReference type="Pfam" id="PF01569">
    <property type="entry name" value="PAP2"/>
    <property type="match status" value="1"/>
</dbReference>
<dbReference type="SUPFAM" id="SSF48317">
    <property type="entry name" value="Acid phosphatase/Vanadium-dependent haloperoxidase"/>
    <property type="match status" value="1"/>
</dbReference>